<comment type="caution">
    <text evidence="2">The sequence shown here is derived from an EMBL/GenBank/DDBJ whole genome shotgun (WGS) entry which is preliminary data.</text>
</comment>
<dbReference type="SUPFAM" id="SSF54695">
    <property type="entry name" value="POZ domain"/>
    <property type="match status" value="1"/>
</dbReference>
<dbReference type="InterPro" id="IPR011333">
    <property type="entry name" value="SKP1/BTB/POZ_sf"/>
</dbReference>
<dbReference type="EMBL" id="SGPK01000057">
    <property type="protein sequence ID" value="THH09626.1"/>
    <property type="molecule type" value="Genomic_DNA"/>
</dbReference>
<dbReference type="Gene3D" id="3.30.710.10">
    <property type="entry name" value="Potassium Channel Kv1.1, Chain A"/>
    <property type="match status" value="1"/>
</dbReference>
<dbReference type="PROSITE" id="PS50097">
    <property type="entry name" value="BTB"/>
    <property type="match status" value="1"/>
</dbReference>
<dbReference type="InterPro" id="IPR000210">
    <property type="entry name" value="BTB/POZ_dom"/>
</dbReference>
<dbReference type="CDD" id="cd18186">
    <property type="entry name" value="BTB_POZ_ZBTB_KLHL-like"/>
    <property type="match status" value="1"/>
</dbReference>
<evidence type="ECO:0000259" key="1">
    <source>
        <dbReference type="PROSITE" id="PS50097"/>
    </source>
</evidence>
<dbReference type="SMART" id="SM00225">
    <property type="entry name" value="BTB"/>
    <property type="match status" value="1"/>
</dbReference>
<dbReference type="AlphaFoldDB" id="A0A4S4LCU2"/>
<dbReference type="Proteomes" id="UP000308199">
    <property type="component" value="Unassembled WGS sequence"/>
</dbReference>
<sequence length="324" mass="36969">MAKGKKCRRPTVDNQFDYDCVSVPNSPANQVEARIAAVQAYDSAVVAPRYYTPYNLEERCCSPSSCADEEIPSPVESDRDSLVVINRTPPSTYEESLHTLNSESITLSPSNSNQKFRQLTCSDRFWFEDGSVVIKVEDTLYNVHKSLLKSQSVFFREKLSLRYNFATILGSRQRPHIIDVEKSDFDLLLDFIYPVQVQLIVSKNKIWRSNTLSRKCGSKLDHTTKEWLSILAVSTKLNFTSIRTAAINTLSEVIGLAERIRLGRERSVSEWFPECYRQLCKREEPLSLEEGKELGLEDVIKVARAREMLSKGVPWPELEKSFAI</sequence>
<accession>A0A4S4LCU2</accession>
<organism evidence="2 3">
    <name type="scientific">Phellinidium pouzarii</name>
    <dbReference type="NCBI Taxonomy" id="167371"/>
    <lineage>
        <taxon>Eukaryota</taxon>
        <taxon>Fungi</taxon>
        <taxon>Dikarya</taxon>
        <taxon>Basidiomycota</taxon>
        <taxon>Agaricomycotina</taxon>
        <taxon>Agaricomycetes</taxon>
        <taxon>Hymenochaetales</taxon>
        <taxon>Hymenochaetaceae</taxon>
        <taxon>Phellinidium</taxon>
    </lineage>
</organism>
<proteinExistence type="predicted"/>
<feature type="domain" description="BTB" evidence="1">
    <location>
        <begin position="130"/>
        <end position="201"/>
    </location>
</feature>
<dbReference type="Pfam" id="PF00651">
    <property type="entry name" value="BTB"/>
    <property type="match status" value="1"/>
</dbReference>
<reference evidence="2 3" key="1">
    <citation type="submission" date="2019-02" db="EMBL/GenBank/DDBJ databases">
        <title>Genome sequencing of the rare red list fungi Phellinidium pouzarii.</title>
        <authorList>
            <person name="Buettner E."/>
            <person name="Kellner H."/>
        </authorList>
    </citation>
    <scope>NUCLEOTIDE SEQUENCE [LARGE SCALE GENOMIC DNA]</scope>
    <source>
        <strain evidence="2 3">DSM 108285</strain>
    </source>
</reference>
<dbReference type="OrthoDB" id="2367075at2759"/>
<gene>
    <name evidence="2" type="ORF">EW145_g1869</name>
</gene>
<keyword evidence="3" id="KW-1185">Reference proteome</keyword>
<evidence type="ECO:0000313" key="2">
    <source>
        <dbReference type="EMBL" id="THH09626.1"/>
    </source>
</evidence>
<evidence type="ECO:0000313" key="3">
    <source>
        <dbReference type="Proteomes" id="UP000308199"/>
    </source>
</evidence>
<name>A0A4S4LCU2_9AGAM</name>
<protein>
    <recommendedName>
        <fullName evidence="1">BTB domain-containing protein</fullName>
    </recommendedName>
</protein>